<dbReference type="Proteomes" id="UP000781932">
    <property type="component" value="Unassembled WGS sequence"/>
</dbReference>
<feature type="region of interest" description="Disordered" evidence="1">
    <location>
        <begin position="262"/>
        <end position="309"/>
    </location>
</feature>
<proteinExistence type="predicted"/>
<name>A0A9P6I337_9PEZI</name>
<keyword evidence="3" id="KW-1185">Reference proteome</keyword>
<reference evidence="2" key="1">
    <citation type="submission" date="2020-03" db="EMBL/GenBank/DDBJ databases">
        <authorList>
            <person name="He L."/>
        </authorList>
    </citation>
    <scope>NUCLEOTIDE SEQUENCE</scope>
    <source>
        <strain evidence="2">CkLH20</strain>
    </source>
</reference>
<evidence type="ECO:0000313" key="3">
    <source>
        <dbReference type="Proteomes" id="UP000781932"/>
    </source>
</evidence>
<reference evidence="2" key="2">
    <citation type="submission" date="2020-11" db="EMBL/GenBank/DDBJ databases">
        <title>Whole genome sequencing of Colletotrichum sp.</title>
        <authorList>
            <person name="Li H."/>
        </authorList>
    </citation>
    <scope>NUCLEOTIDE SEQUENCE</scope>
    <source>
        <strain evidence="2">CkLH20</strain>
    </source>
</reference>
<evidence type="ECO:0000313" key="2">
    <source>
        <dbReference type="EMBL" id="KAF9874061.1"/>
    </source>
</evidence>
<dbReference type="GeneID" id="62164222"/>
<dbReference type="EMBL" id="JAATWM020000028">
    <property type="protein sequence ID" value="KAF9874061.1"/>
    <property type="molecule type" value="Genomic_DNA"/>
</dbReference>
<dbReference type="AlphaFoldDB" id="A0A9P6I337"/>
<dbReference type="RefSeq" id="XP_038743522.1">
    <property type="nucleotide sequence ID" value="XM_038891148.1"/>
</dbReference>
<comment type="caution">
    <text evidence="2">The sequence shown here is derived from an EMBL/GenBank/DDBJ whole genome shotgun (WGS) entry which is preliminary data.</text>
</comment>
<organism evidence="2 3">
    <name type="scientific">Colletotrichum karsti</name>
    <dbReference type="NCBI Taxonomy" id="1095194"/>
    <lineage>
        <taxon>Eukaryota</taxon>
        <taxon>Fungi</taxon>
        <taxon>Dikarya</taxon>
        <taxon>Ascomycota</taxon>
        <taxon>Pezizomycotina</taxon>
        <taxon>Sordariomycetes</taxon>
        <taxon>Hypocreomycetidae</taxon>
        <taxon>Glomerellales</taxon>
        <taxon>Glomerellaceae</taxon>
        <taxon>Colletotrichum</taxon>
        <taxon>Colletotrichum boninense species complex</taxon>
    </lineage>
</organism>
<evidence type="ECO:0000256" key="1">
    <source>
        <dbReference type="SAM" id="MobiDB-lite"/>
    </source>
</evidence>
<protein>
    <submittedName>
        <fullName evidence="2">Uncharacterized protein</fullName>
    </submittedName>
</protein>
<sequence>MSSIAFDAAIRHERSLTWKIHNNEPISVSDVQNASEAERCGLTCYWLIQLRRVLGPGPYDPLQFPTLVKNEPLDAPMAAPGNPVTDAYWSSCGRPQLKPEDVRSLDEEASKYGLSEAWRCYLLWRVAWQMYLPNVPFAITLETAYDTCRYAIWTMVENAWTYQLGIIDEYSGLRRGLYYDPQSSDLEVISDKIRDASNAIMQRDLAESVEIYSAAGELLPFGIYSDYNESSRTMAVIDRQVRAPKTLPEFWLAEELRNIEQRHRADNEASTAVSEPDLTDESSTLDMEDSMMETEVAARELGTPGENSE</sequence>
<accession>A0A9P6I337</accession>
<gene>
    <name evidence="2" type="ORF">CkaCkLH20_08433</name>
</gene>